<evidence type="ECO:0000313" key="3">
    <source>
        <dbReference type="EMBL" id="CAH3161788.1"/>
    </source>
</evidence>
<organism evidence="3 4">
    <name type="scientific">Porites evermanni</name>
    <dbReference type="NCBI Taxonomy" id="104178"/>
    <lineage>
        <taxon>Eukaryota</taxon>
        <taxon>Metazoa</taxon>
        <taxon>Cnidaria</taxon>
        <taxon>Anthozoa</taxon>
        <taxon>Hexacorallia</taxon>
        <taxon>Scleractinia</taxon>
        <taxon>Fungiina</taxon>
        <taxon>Poritidae</taxon>
        <taxon>Porites</taxon>
    </lineage>
</organism>
<feature type="domain" description="SWIM-type" evidence="2">
    <location>
        <begin position="55"/>
        <end position="92"/>
    </location>
</feature>
<comment type="caution">
    <text evidence="3">The sequence shown here is derived from an EMBL/GenBank/DDBJ whole genome shotgun (WGS) entry which is preliminary data.</text>
</comment>
<dbReference type="Proteomes" id="UP001159427">
    <property type="component" value="Unassembled WGS sequence"/>
</dbReference>
<dbReference type="Gene3D" id="3.90.320.10">
    <property type="match status" value="1"/>
</dbReference>
<evidence type="ECO:0000256" key="1">
    <source>
        <dbReference type="PROSITE-ProRule" id="PRU00325"/>
    </source>
</evidence>
<accession>A0ABN8QCE8</accession>
<dbReference type="InterPro" id="IPR051703">
    <property type="entry name" value="NF-kappa-B_Signaling_Reg"/>
</dbReference>
<dbReference type="InterPro" id="IPR011604">
    <property type="entry name" value="PDDEXK-like_dom_sf"/>
</dbReference>
<gene>
    <name evidence="3" type="ORF">PEVE_00004060</name>
</gene>
<sequence length="416" mass="48046">MAALSISSLASFFSDEQKSLTRGENHYQSNHIESFSFSDGVIRGEVHASMKKKVYKVTIYLDEEKNIKSTDCECPRGMFRCSHAAALFIHGLYNLSRTDIECQWKKRKATNSLLPSVQEMFPPAKPAYRALLRDPTREERSELFQRLKNYGKFTGLYWLMSPEPQTQSKSLPVATVEDVIFQEEFLLLQGLQEQRQYFLNKVSVEWKTIEDVSRLTAGQRDNPSWQMIRRGRLTASNFGSVLNAKRVTPSLIKRLLGEYDLSRVKAVQYGVCNESEAINAFRLKTGLDVVETGVWLHHSGVLGASPDGLVGEDSVLEAKCPYTHRDLTIEEAIKTSNFYLEKKDGEIVLKRDHVYWHQVQGHLFLTKRKKCYFVVWTLKDFVVLEIQRDDSWEIKIEELKEFYLKHLFPKIIEGEL</sequence>
<dbReference type="CDD" id="cd22343">
    <property type="entry name" value="PDDEXK_lambda_exonuclease-like"/>
    <property type="match status" value="1"/>
</dbReference>
<dbReference type="InterPro" id="IPR019080">
    <property type="entry name" value="YqaJ_viral_recombinase"/>
</dbReference>
<evidence type="ECO:0000259" key="2">
    <source>
        <dbReference type="PROSITE" id="PS50966"/>
    </source>
</evidence>
<evidence type="ECO:0000313" key="4">
    <source>
        <dbReference type="Proteomes" id="UP001159427"/>
    </source>
</evidence>
<keyword evidence="1" id="KW-0479">Metal-binding</keyword>
<dbReference type="Pfam" id="PF04434">
    <property type="entry name" value="SWIM"/>
    <property type="match status" value="1"/>
</dbReference>
<dbReference type="PANTHER" id="PTHR46609">
    <property type="entry name" value="EXONUCLEASE, PHAGE-TYPE/RECB, C-TERMINAL DOMAIN-CONTAINING PROTEIN"/>
    <property type="match status" value="1"/>
</dbReference>
<keyword evidence="4" id="KW-1185">Reference proteome</keyword>
<dbReference type="InterPro" id="IPR007527">
    <property type="entry name" value="Znf_SWIM"/>
</dbReference>
<dbReference type="Pfam" id="PF09588">
    <property type="entry name" value="YqaJ"/>
    <property type="match status" value="1"/>
</dbReference>
<dbReference type="SUPFAM" id="SSF52980">
    <property type="entry name" value="Restriction endonuclease-like"/>
    <property type="match status" value="1"/>
</dbReference>
<dbReference type="PROSITE" id="PS50966">
    <property type="entry name" value="ZF_SWIM"/>
    <property type="match status" value="1"/>
</dbReference>
<proteinExistence type="predicted"/>
<reference evidence="3 4" key="1">
    <citation type="submission" date="2022-05" db="EMBL/GenBank/DDBJ databases">
        <authorList>
            <consortium name="Genoscope - CEA"/>
            <person name="William W."/>
        </authorList>
    </citation>
    <scope>NUCLEOTIDE SEQUENCE [LARGE SCALE GENOMIC DNA]</scope>
</reference>
<keyword evidence="1" id="KW-0862">Zinc</keyword>
<dbReference type="InterPro" id="IPR011335">
    <property type="entry name" value="Restrct_endonuc-II-like"/>
</dbReference>
<protein>
    <recommendedName>
        <fullName evidence="2">SWIM-type domain-containing protein</fullName>
    </recommendedName>
</protein>
<keyword evidence="1" id="KW-0863">Zinc-finger</keyword>
<dbReference type="PANTHER" id="PTHR46609:SF8">
    <property type="entry name" value="YQAJ VIRAL RECOMBINASE DOMAIN-CONTAINING PROTEIN"/>
    <property type="match status" value="1"/>
</dbReference>
<dbReference type="EMBL" id="CALNXI010001247">
    <property type="protein sequence ID" value="CAH3161788.1"/>
    <property type="molecule type" value="Genomic_DNA"/>
</dbReference>
<name>A0ABN8QCE8_9CNID</name>